<gene>
    <name evidence="2" type="ORF">PCOR1329_LOCUS77856</name>
</gene>
<proteinExistence type="predicted"/>
<sequence>ATSSKFEAEQAEMRAQIAEMRQRLYMQEAQVPIKDYENLIEWDRPADTSIIVGTAAENFSLDEFKASIQPIIDRCEFGDAEWEAVGRSPARRFIIQFSGDANASACRARTFYSKLKGAGGEWLNTVVNSVHGQRTRLFLGLDRSGKTARREFQTKKPTQICKTQHDTQRWRGDRQQGIIYCNNLPTLSISVGATRDGPTKLLFNYQGCLSHGINREDVRGSWLGVGACPRPYLGHKPAAIFTSIPVRGTGGAAIVLPGLAQKEVADSDCFRHSAPVPGRVQRLQIKSDPTGAPEGAQPSMAVICNVHNFQLTQGQVQRTVGTIRAELSAAEQQPERIAAMVMGGFNFINEAPLEMTAPLVNKGLPGPRNVHPEHQLIWEQALGDMIEVDPELPAHYAGHSQQRTRIDKIYTSSPPRLLTQWCAKIDIPMASDMLYDKGISDHAPVRLRLSAHAREDRESQPIPQYIFERPLFIKYCDLLASHAERLIREAARLARNDLTDMHAPCSAAALTTCRAISRAAWRNDWQSARAIMARAELGDQSLDISGPNNITLIEPGTFRRVFEQHQTSSEDQRTEALLQEESAADAPFQQRRRLRKMRKTIQKRGKLWAPTGNTLKLKAIEVMHDHSSRSRPSHLMHVKRYLEKHIVPHECMDMDIPTLGMMKHLISRLNNSAPGPDGIPYMAWKRIPSSAQLMLDVTIEIMQGYPVPLTFNGSLMIFTPKGSEPADELG</sequence>
<keyword evidence="3" id="KW-1185">Reference proteome</keyword>
<dbReference type="EMBL" id="CAUYUJ010020811">
    <property type="protein sequence ID" value="CAK0900628.1"/>
    <property type="molecule type" value="Genomic_DNA"/>
</dbReference>
<dbReference type="Proteomes" id="UP001189429">
    <property type="component" value="Unassembled WGS sequence"/>
</dbReference>
<feature type="region of interest" description="Disordered" evidence="1">
    <location>
        <begin position="569"/>
        <end position="590"/>
    </location>
</feature>
<organism evidence="2 3">
    <name type="scientific">Prorocentrum cordatum</name>
    <dbReference type="NCBI Taxonomy" id="2364126"/>
    <lineage>
        <taxon>Eukaryota</taxon>
        <taxon>Sar</taxon>
        <taxon>Alveolata</taxon>
        <taxon>Dinophyceae</taxon>
        <taxon>Prorocentrales</taxon>
        <taxon>Prorocentraceae</taxon>
        <taxon>Prorocentrum</taxon>
    </lineage>
</organism>
<evidence type="ECO:0000313" key="2">
    <source>
        <dbReference type="EMBL" id="CAK0900628.1"/>
    </source>
</evidence>
<feature type="non-terminal residue" evidence="2">
    <location>
        <position position="1"/>
    </location>
</feature>
<accession>A0ABN9XR21</accession>
<name>A0ABN9XR21_9DINO</name>
<evidence type="ECO:0000313" key="3">
    <source>
        <dbReference type="Proteomes" id="UP001189429"/>
    </source>
</evidence>
<dbReference type="SUPFAM" id="SSF56219">
    <property type="entry name" value="DNase I-like"/>
    <property type="match status" value="1"/>
</dbReference>
<feature type="non-terminal residue" evidence="2">
    <location>
        <position position="730"/>
    </location>
</feature>
<evidence type="ECO:0000256" key="1">
    <source>
        <dbReference type="SAM" id="MobiDB-lite"/>
    </source>
</evidence>
<reference evidence="2" key="1">
    <citation type="submission" date="2023-10" db="EMBL/GenBank/DDBJ databases">
        <authorList>
            <person name="Chen Y."/>
            <person name="Shah S."/>
            <person name="Dougan E. K."/>
            <person name="Thang M."/>
            <person name="Chan C."/>
        </authorList>
    </citation>
    <scope>NUCLEOTIDE SEQUENCE [LARGE SCALE GENOMIC DNA]</scope>
</reference>
<dbReference type="InterPro" id="IPR036691">
    <property type="entry name" value="Endo/exonu/phosph_ase_sf"/>
</dbReference>
<comment type="caution">
    <text evidence="2">The sequence shown here is derived from an EMBL/GenBank/DDBJ whole genome shotgun (WGS) entry which is preliminary data.</text>
</comment>
<protein>
    <submittedName>
        <fullName evidence="2">Uncharacterized protein</fullName>
    </submittedName>
</protein>